<dbReference type="InterPro" id="IPR022935">
    <property type="entry name" value="ClpS"/>
</dbReference>
<keyword evidence="3" id="KW-0645">Protease</keyword>
<dbReference type="Gene3D" id="3.30.1390.10">
    <property type="match status" value="1"/>
</dbReference>
<comment type="caution">
    <text evidence="3">The sequence shown here is derived from an EMBL/GenBank/DDBJ whole genome shotgun (WGS) entry which is preliminary data.</text>
</comment>
<dbReference type="PANTHER" id="PTHR33473:SF19">
    <property type="entry name" value="ATP-DEPENDENT CLP PROTEASE ADAPTER PROTEIN CLPS"/>
    <property type="match status" value="1"/>
</dbReference>
<dbReference type="GO" id="GO:0030163">
    <property type="term" value="P:protein catabolic process"/>
    <property type="evidence" value="ECO:0007669"/>
    <property type="project" value="InterPro"/>
</dbReference>
<proteinExistence type="inferred from homology"/>
<evidence type="ECO:0000259" key="2">
    <source>
        <dbReference type="Pfam" id="PF02617"/>
    </source>
</evidence>
<dbReference type="GO" id="GO:0006508">
    <property type="term" value="P:proteolysis"/>
    <property type="evidence" value="ECO:0007669"/>
    <property type="project" value="UniProtKB-UniRule"/>
</dbReference>
<dbReference type="HAMAP" id="MF_00302">
    <property type="entry name" value="ClpS"/>
    <property type="match status" value="1"/>
</dbReference>
<accession>A0A943T6V8</accession>
<reference evidence="3" key="1">
    <citation type="submission" date="2021-02" db="EMBL/GenBank/DDBJ databases">
        <title>Infant gut strain persistence is associated with maternal origin, phylogeny, and functional potential including surface adhesion and iron acquisition.</title>
        <authorList>
            <person name="Lou Y.C."/>
        </authorList>
    </citation>
    <scope>NUCLEOTIDE SEQUENCE</scope>
    <source>
        <strain evidence="3">L1_008_092G1_dasL1_008_092G1_concoct_16</strain>
    </source>
</reference>
<dbReference type="InterPro" id="IPR014719">
    <property type="entry name" value="Ribosomal_bL12_C/ClpS-like"/>
</dbReference>
<comment type="similarity">
    <text evidence="1">Belongs to the ClpS family.</text>
</comment>
<evidence type="ECO:0000313" key="3">
    <source>
        <dbReference type="EMBL" id="MBS6634476.1"/>
    </source>
</evidence>
<comment type="subunit">
    <text evidence="1">Binds to the N-terminal domain of the chaperone ClpA.</text>
</comment>
<dbReference type="NCBIfam" id="NF000668">
    <property type="entry name" value="PRK00033.1-1"/>
    <property type="match status" value="1"/>
</dbReference>
<dbReference type="AlphaFoldDB" id="A0A943T6V8"/>
<dbReference type="PANTHER" id="PTHR33473">
    <property type="entry name" value="ATP-DEPENDENT CLP PROTEASE ADAPTER PROTEIN CLPS1, CHLOROPLASTIC"/>
    <property type="match status" value="1"/>
</dbReference>
<comment type="function">
    <text evidence="1">Involved in the modulation of the specificity of the ClpAP-mediated ATP-dependent protein degradation.</text>
</comment>
<dbReference type="InterPro" id="IPR003769">
    <property type="entry name" value="ClpS_core"/>
</dbReference>
<dbReference type="RefSeq" id="WP_204861221.1">
    <property type="nucleotide sequence ID" value="NZ_CABFLY010000002.1"/>
</dbReference>
<dbReference type="EMBL" id="JAGZXI010000002">
    <property type="protein sequence ID" value="MBS6634476.1"/>
    <property type="molecule type" value="Genomic_DNA"/>
</dbReference>
<evidence type="ECO:0000256" key="1">
    <source>
        <dbReference type="HAMAP-Rule" id="MF_00302"/>
    </source>
</evidence>
<feature type="domain" description="Adaptor protein ClpS core" evidence="2">
    <location>
        <begin position="34"/>
        <end position="99"/>
    </location>
</feature>
<name>A0A943T6V8_9MICC</name>
<organism evidence="3 4">
    <name type="scientific">Rothia mucilaginosa</name>
    <dbReference type="NCBI Taxonomy" id="43675"/>
    <lineage>
        <taxon>Bacteria</taxon>
        <taxon>Bacillati</taxon>
        <taxon>Actinomycetota</taxon>
        <taxon>Actinomycetes</taxon>
        <taxon>Micrococcales</taxon>
        <taxon>Micrococcaceae</taxon>
        <taxon>Rothia</taxon>
    </lineage>
</organism>
<protein>
    <recommendedName>
        <fullName evidence="1">ATP-dependent Clp protease adapter protein ClpS</fullName>
    </recommendedName>
</protein>
<gene>
    <name evidence="1 3" type="primary">clpS</name>
    <name evidence="3" type="ORF">KH265_02250</name>
</gene>
<sequence length="111" mass="12331">MNNVAVTLPTGTLSAGTLEDTDLDAALDNILAADTPWNVIVWNDPVNLMTYVAYVFRSHFGYSRARAEELMLQVHHNGKAIVFTGTREDAEKHTQAMHAWGLLATFEKVEN</sequence>
<keyword evidence="3" id="KW-0378">Hydrolase</keyword>
<dbReference type="SUPFAM" id="SSF54736">
    <property type="entry name" value="ClpS-like"/>
    <property type="match status" value="1"/>
</dbReference>
<evidence type="ECO:0000313" key="4">
    <source>
        <dbReference type="Proteomes" id="UP000739069"/>
    </source>
</evidence>
<dbReference type="Pfam" id="PF02617">
    <property type="entry name" value="ClpS"/>
    <property type="match status" value="1"/>
</dbReference>
<dbReference type="Proteomes" id="UP000739069">
    <property type="component" value="Unassembled WGS sequence"/>
</dbReference>
<dbReference type="GO" id="GO:0008233">
    <property type="term" value="F:peptidase activity"/>
    <property type="evidence" value="ECO:0007669"/>
    <property type="project" value="UniProtKB-KW"/>
</dbReference>